<dbReference type="PANTHER" id="PTHR42709:SF6">
    <property type="entry name" value="UNDECAPRENYL PHOSPHATE TRANSPORTER A"/>
    <property type="match status" value="1"/>
</dbReference>
<evidence type="ECO:0000256" key="4">
    <source>
        <dbReference type="ARBA" id="ARBA00022692"/>
    </source>
</evidence>
<feature type="transmembrane region" description="Helical" evidence="7">
    <location>
        <begin position="178"/>
        <end position="196"/>
    </location>
</feature>
<feature type="transmembrane region" description="Helical" evidence="7">
    <location>
        <begin position="48"/>
        <end position="71"/>
    </location>
</feature>
<dbReference type="AlphaFoldDB" id="A0A920CC02"/>
<dbReference type="InterPro" id="IPR051311">
    <property type="entry name" value="DedA_domain"/>
</dbReference>
<dbReference type="RefSeq" id="WP_160039127.1">
    <property type="nucleotide sequence ID" value="NZ_BORQ01000004.1"/>
</dbReference>
<keyword evidence="6 7" id="KW-0472">Membrane</keyword>
<gene>
    <name evidence="9" type="ORF">J2TS6_35390</name>
</gene>
<feature type="domain" description="VTT" evidence="8">
    <location>
        <begin position="30"/>
        <end position="160"/>
    </location>
</feature>
<name>A0A920CC02_9BACL</name>
<dbReference type="Pfam" id="PF09335">
    <property type="entry name" value="VTT_dom"/>
    <property type="match status" value="1"/>
</dbReference>
<dbReference type="PANTHER" id="PTHR42709">
    <property type="entry name" value="ALKALINE PHOSPHATASE LIKE PROTEIN"/>
    <property type="match status" value="1"/>
</dbReference>
<evidence type="ECO:0000256" key="6">
    <source>
        <dbReference type="ARBA" id="ARBA00023136"/>
    </source>
</evidence>
<protein>
    <submittedName>
        <fullName evidence="9">Alkaline phosphatase</fullName>
    </submittedName>
</protein>
<comment type="similarity">
    <text evidence="2">Belongs to the DedA family.</text>
</comment>
<evidence type="ECO:0000256" key="7">
    <source>
        <dbReference type="SAM" id="Phobius"/>
    </source>
</evidence>
<dbReference type="InterPro" id="IPR032816">
    <property type="entry name" value="VTT_dom"/>
</dbReference>
<comment type="subcellular location">
    <subcellularLocation>
        <location evidence="1">Cell membrane</location>
        <topology evidence="1">Multi-pass membrane protein</topology>
    </subcellularLocation>
</comment>
<keyword evidence="10" id="KW-1185">Reference proteome</keyword>
<evidence type="ECO:0000256" key="5">
    <source>
        <dbReference type="ARBA" id="ARBA00022989"/>
    </source>
</evidence>
<keyword evidence="4 7" id="KW-0812">Transmembrane</keyword>
<reference evidence="9" key="1">
    <citation type="submission" date="2021-03" db="EMBL/GenBank/DDBJ databases">
        <title>Antimicrobial resistance genes in bacteria isolated from Japanese honey, and their potential for conferring macrolide and lincosamide resistance in the American foulbrood pathogen Paenibacillus larvae.</title>
        <authorList>
            <person name="Okamoto M."/>
            <person name="Kumagai M."/>
            <person name="Kanamori H."/>
            <person name="Takamatsu D."/>
        </authorList>
    </citation>
    <scope>NUCLEOTIDE SEQUENCE</scope>
    <source>
        <strain evidence="9">J2TS6</strain>
    </source>
</reference>
<accession>A0A920CC02</accession>
<keyword evidence="3" id="KW-1003">Cell membrane</keyword>
<organism evidence="9 10">
    <name type="scientific">Paenibacillus albilobatus</name>
    <dbReference type="NCBI Taxonomy" id="2716884"/>
    <lineage>
        <taxon>Bacteria</taxon>
        <taxon>Bacillati</taxon>
        <taxon>Bacillota</taxon>
        <taxon>Bacilli</taxon>
        <taxon>Bacillales</taxon>
        <taxon>Paenibacillaceae</taxon>
        <taxon>Paenibacillus</taxon>
    </lineage>
</organism>
<evidence type="ECO:0000256" key="1">
    <source>
        <dbReference type="ARBA" id="ARBA00004651"/>
    </source>
</evidence>
<evidence type="ECO:0000256" key="2">
    <source>
        <dbReference type="ARBA" id="ARBA00010792"/>
    </source>
</evidence>
<dbReference type="GO" id="GO:0005886">
    <property type="term" value="C:plasma membrane"/>
    <property type="evidence" value="ECO:0007669"/>
    <property type="project" value="UniProtKB-SubCell"/>
</dbReference>
<evidence type="ECO:0000313" key="9">
    <source>
        <dbReference type="EMBL" id="GIO32398.1"/>
    </source>
</evidence>
<dbReference type="Proteomes" id="UP000679779">
    <property type="component" value="Unassembled WGS sequence"/>
</dbReference>
<comment type="caution">
    <text evidence="9">The sequence shown here is derived from an EMBL/GenBank/DDBJ whole genome shotgun (WGS) entry which is preliminary data.</text>
</comment>
<keyword evidence="5 7" id="KW-1133">Transmembrane helix</keyword>
<feature type="transmembrane region" description="Helical" evidence="7">
    <location>
        <begin position="12"/>
        <end position="36"/>
    </location>
</feature>
<evidence type="ECO:0000256" key="3">
    <source>
        <dbReference type="ARBA" id="ARBA00022475"/>
    </source>
</evidence>
<proteinExistence type="inferred from homology"/>
<feature type="transmembrane region" description="Helical" evidence="7">
    <location>
        <begin position="138"/>
        <end position="158"/>
    </location>
</feature>
<evidence type="ECO:0000313" key="10">
    <source>
        <dbReference type="Proteomes" id="UP000679779"/>
    </source>
</evidence>
<evidence type="ECO:0000259" key="8">
    <source>
        <dbReference type="Pfam" id="PF09335"/>
    </source>
</evidence>
<dbReference type="EMBL" id="BORQ01000004">
    <property type="protein sequence ID" value="GIO32398.1"/>
    <property type="molecule type" value="Genomic_DNA"/>
</dbReference>
<sequence length="211" mass="24123">MQTWITDIMEQFGYAGIALVIMLENLFPPIPSEVILTFGGFMTTKTHLTLPGVIVAATIGSVVGAVLLYYVGLLLEVRRLERFIERWGHVLRVKKEDVRRADRWFAKYGYWTVFLCRMIPLVRSLISVPAGMARMNFGLFLLFTTVGTLIWNTVLVYLGAALGESWENIVHYMDVYSHFTYAVIALAVFAVLYLYLRRARKMKTGNNLKEL</sequence>